<feature type="compositionally biased region" description="Basic residues" evidence="1">
    <location>
        <begin position="29"/>
        <end position="38"/>
    </location>
</feature>
<feature type="compositionally biased region" description="Polar residues" evidence="1">
    <location>
        <begin position="290"/>
        <end position="303"/>
    </location>
</feature>
<evidence type="ECO:0008006" key="4">
    <source>
        <dbReference type="Google" id="ProtNLM"/>
    </source>
</evidence>
<feature type="compositionally biased region" description="Basic and acidic residues" evidence="1">
    <location>
        <begin position="332"/>
        <end position="346"/>
    </location>
</feature>
<dbReference type="RefSeq" id="XP_033653095.1">
    <property type="nucleotide sequence ID" value="XM_033802979.1"/>
</dbReference>
<feature type="region of interest" description="Disordered" evidence="1">
    <location>
        <begin position="213"/>
        <end position="459"/>
    </location>
</feature>
<feature type="compositionally biased region" description="Polar residues" evidence="1">
    <location>
        <begin position="420"/>
        <end position="442"/>
    </location>
</feature>
<evidence type="ECO:0000313" key="3">
    <source>
        <dbReference type="Proteomes" id="UP000800097"/>
    </source>
</evidence>
<dbReference type="AlphaFoldDB" id="A0A6A6JIS6"/>
<feature type="compositionally biased region" description="Low complexity" evidence="1">
    <location>
        <begin position="235"/>
        <end position="247"/>
    </location>
</feature>
<feature type="compositionally biased region" description="Polar residues" evidence="1">
    <location>
        <begin position="98"/>
        <end position="113"/>
    </location>
</feature>
<evidence type="ECO:0000313" key="2">
    <source>
        <dbReference type="EMBL" id="KAF2275556.1"/>
    </source>
</evidence>
<dbReference type="Proteomes" id="UP000800097">
    <property type="component" value="Unassembled WGS sequence"/>
</dbReference>
<organism evidence="2 3">
    <name type="scientific">Westerdykella ornata</name>
    <dbReference type="NCBI Taxonomy" id="318751"/>
    <lineage>
        <taxon>Eukaryota</taxon>
        <taxon>Fungi</taxon>
        <taxon>Dikarya</taxon>
        <taxon>Ascomycota</taxon>
        <taxon>Pezizomycotina</taxon>
        <taxon>Dothideomycetes</taxon>
        <taxon>Pleosporomycetidae</taxon>
        <taxon>Pleosporales</taxon>
        <taxon>Sporormiaceae</taxon>
        <taxon>Westerdykella</taxon>
    </lineage>
</organism>
<feature type="region of interest" description="Disordered" evidence="1">
    <location>
        <begin position="29"/>
        <end position="196"/>
    </location>
</feature>
<feature type="compositionally biased region" description="Polar residues" evidence="1">
    <location>
        <begin position="367"/>
        <end position="383"/>
    </location>
</feature>
<dbReference type="GeneID" id="54556154"/>
<feature type="compositionally biased region" description="Polar residues" evidence="1">
    <location>
        <begin position="395"/>
        <end position="405"/>
    </location>
</feature>
<keyword evidence="3" id="KW-1185">Reference proteome</keyword>
<feature type="compositionally biased region" description="Polar residues" evidence="1">
    <location>
        <begin position="271"/>
        <end position="281"/>
    </location>
</feature>
<dbReference type="OrthoDB" id="506431at2759"/>
<gene>
    <name evidence="2" type="ORF">EI97DRAFT_64015</name>
</gene>
<feature type="compositionally biased region" description="Polar residues" evidence="1">
    <location>
        <begin position="174"/>
        <end position="185"/>
    </location>
</feature>
<dbReference type="EMBL" id="ML986496">
    <property type="protein sequence ID" value="KAF2275556.1"/>
    <property type="molecule type" value="Genomic_DNA"/>
</dbReference>
<protein>
    <recommendedName>
        <fullName evidence="4">Signal peptide-containing protein</fullName>
    </recommendedName>
</protein>
<accession>A0A6A6JIS6</accession>
<name>A0A6A6JIS6_WESOR</name>
<feature type="compositionally biased region" description="Polar residues" evidence="1">
    <location>
        <begin position="318"/>
        <end position="329"/>
    </location>
</feature>
<reference evidence="2" key="1">
    <citation type="journal article" date="2020" name="Stud. Mycol.">
        <title>101 Dothideomycetes genomes: a test case for predicting lifestyles and emergence of pathogens.</title>
        <authorList>
            <person name="Haridas S."/>
            <person name="Albert R."/>
            <person name="Binder M."/>
            <person name="Bloem J."/>
            <person name="Labutti K."/>
            <person name="Salamov A."/>
            <person name="Andreopoulos B."/>
            <person name="Baker S."/>
            <person name="Barry K."/>
            <person name="Bills G."/>
            <person name="Bluhm B."/>
            <person name="Cannon C."/>
            <person name="Castanera R."/>
            <person name="Culley D."/>
            <person name="Daum C."/>
            <person name="Ezra D."/>
            <person name="Gonzalez J."/>
            <person name="Henrissat B."/>
            <person name="Kuo A."/>
            <person name="Liang C."/>
            <person name="Lipzen A."/>
            <person name="Lutzoni F."/>
            <person name="Magnuson J."/>
            <person name="Mondo S."/>
            <person name="Nolan M."/>
            <person name="Ohm R."/>
            <person name="Pangilinan J."/>
            <person name="Park H.-J."/>
            <person name="Ramirez L."/>
            <person name="Alfaro M."/>
            <person name="Sun H."/>
            <person name="Tritt A."/>
            <person name="Yoshinaga Y."/>
            <person name="Zwiers L.-H."/>
            <person name="Turgeon B."/>
            <person name="Goodwin S."/>
            <person name="Spatafora J."/>
            <person name="Crous P."/>
            <person name="Grigoriev I."/>
        </authorList>
    </citation>
    <scope>NUCLEOTIDE SEQUENCE</scope>
    <source>
        <strain evidence="2">CBS 379.55</strain>
    </source>
</reference>
<feature type="compositionally biased region" description="Basic and acidic residues" evidence="1">
    <location>
        <begin position="115"/>
        <end position="136"/>
    </location>
</feature>
<sequence>MSWFFRGVQSAIFHYLSCVPCGELARQHARRNKRKRARKVYEEHSKVTSAEQVYEHPPPTGINPYWAEEIALGPGPPPRRKKRSNTTNSSQRDPRSALVSQAGSSIDAQSGSSLDVRRMPRDRQFSDDKLGDENWNRRRYQREDEDLWGTAKPPSPSKSGIPRGSSVGLGGSTRPDTSKSSSTQYGPEPTPKQHEVLCPVVDLPYLQSLQSSDTHWMLQPPPKASIMSGKERPNRSTSRTGSAGSSRVALGPQRAASERHLRRKRERGETAASSPTSQPSYNGPALQSFEELSTAPQNSQMSAGNLRRKRRDTAVDHGSNTEGSSTRSADTVARDPRTPRMVERNGRRSTSIPVRDDYGLVPHLDSPISTSPAQCPATTSPVPSSKDVRFRGSLQRLSTIISSESDNPEAKQGTQRRRSSAQTSENIPTTNREPVSPTQSSDEFPYLRKRGAAPSSSDLSSLKVLQELVPVRLILGSRFVSSPLPEARIRLPPEDGEEARALNEVEIWDGAGFGMSRSGRCNAVGDPDDYPENAVRGDDTKSSARFRWSVDF</sequence>
<evidence type="ECO:0000256" key="1">
    <source>
        <dbReference type="SAM" id="MobiDB-lite"/>
    </source>
</evidence>
<proteinExistence type="predicted"/>